<dbReference type="GO" id="GO:0006581">
    <property type="term" value="P:acetylcholine catabolic process"/>
    <property type="evidence" value="ECO:0007669"/>
    <property type="project" value="TreeGrafter"/>
</dbReference>
<dbReference type="InterPro" id="IPR050654">
    <property type="entry name" value="AChE-related_enzymes"/>
</dbReference>
<evidence type="ECO:0000313" key="5">
    <source>
        <dbReference type="EMBL" id="VDK30843.1"/>
    </source>
</evidence>
<dbReference type="OrthoDB" id="19653at2759"/>
<dbReference type="AlphaFoldDB" id="A0A0M3JL18"/>
<keyword evidence="2" id="KW-0719">Serine esterase</keyword>
<dbReference type="Pfam" id="PF00135">
    <property type="entry name" value="COesterase"/>
    <property type="match status" value="1"/>
</dbReference>
<protein>
    <submittedName>
        <fullName evidence="7">COesterase domain-containing protein</fullName>
    </submittedName>
</protein>
<keyword evidence="3" id="KW-0378">Hydrolase</keyword>
<dbReference type="GO" id="GO:0019695">
    <property type="term" value="P:choline metabolic process"/>
    <property type="evidence" value="ECO:0007669"/>
    <property type="project" value="TreeGrafter"/>
</dbReference>
<keyword evidence="6" id="KW-1185">Reference proteome</keyword>
<dbReference type="InterPro" id="IPR029058">
    <property type="entry name" value="AB_hydrolase_fold"/>
</dbReference>
<evidence type="ECO:0000313" key="6">
    <source>
        <dbReference type="Proteomes" id="UP000267096"/>
    </source>
</evidence>
<dbReference type="WBParaSite" id="ASIM_0000834501-mRNA-1">
    <property type="protein sequence ID" value="ASIM_0000834501-mRNA-1"/>
    <property type="gene ID" value="ASIM_0000834501"/>
</dbReference>
<dbReference type="GO" id="GO:0005886">
    <property type="term" value="C:plasma membrane"/>
    <property type="evidence" value="ECO:0007669"/>
    <property type="project" value="TreeGrafter"/>
</dbReference>
<dbReference type="EMBL" id="UYRR01021145">
    <property type="protein sequence ID" value="VDK30843.1"/>
    <property type="molecule type" value="Genomic_DNA"/>
</dbReference>
<dbReference type="SUPFAM" id="SSF53474">
    <property type="entry name" value="alpha/beta-Hydrolases"/>
    <property type="match status" value="1"/>
</dbReference>
<accession>A0A0M3JL18</accession>
<gene>
    <name evidence="5" type="ORF">ASIM_LOCUS8115</name>
</gene>
<dbReference type="Gene3D" id="3.40.50.1820">
    <property type="entry name" value="alpha/beta hydrolase"/>
    <property type="match status" value="1"/>
</dbReference>
<feature type="domain" description="Carboxylesterase type B" evidence="4">
    <location>
        <begin position="1"/>
        <end position="63"/>
    </location>
</feature>
<evidence type="ECO:0000259" key="4">
    <source>
        <dbReference type="Pfam" id="PF00135"/>
    </source>
</evidence>
<evidence type="ECO:0000256" key="2">
    <source>
        <dbReference type="ARBA" id="ARBA00022487"/>
    </source>
</evidence>
<sequence length="103" mass="11502">MVWLFGGGYYYGSPSLLLYDGKALALTGNVVVVNINYRVGPFGYLYLDHEDAPGNMGMLDQVSYIPYPLRIIPKQGKPQQYRTCSSSSETGNFAHEKWNKACV</sequence>
<evidence type="ECO:0000313" key="7">
    <source>
        <dbReference type="WBParaSite" id="ASIM_0000834501-mRNA-1"/>
    </source>
</evidence>
<evidence type="ECO:0000256" key="3">
    <source>
        <dbReference type="ARBA" id="ARBA00022801"/>
    </source>
</evidence>
<proteinExistence type="inferred from homology"/>
<dbReference type="GO" id="GO:0005615">
    <property type="term" value="C:extracellular space"/>
    <property type="evidence" value="ECO:0007669"/>
    <property type="project" value="TreeGrafter"/>
</dbReference>
<dbReference type="InterPro" id="IPR002018">
    <property type="entry name" value="CarbesteraseB"/>
</dbReference>
<dbReference type="PANTHER" id="PTHR43918:SF4">
    <property type="entry name" value="CARBOXYLIC ESTER HYDROLASE"/>
    <property type="match status" value="1"/>
</dbReference>
<evidence type="ECO:0000256" key="1">
    <source>
        <dbReference type="ARBA" id="ARBA00005964"/>
    </source>
</evidence>
<comment type="similarity">
    <text evidence="1">Belongs to the type-B carboxylesterase/lipase family.</text>
</comment>
<dbReference type="Proteomes" id="UP000267096">
    <property type="component" value="Unassembled WGS sequence"/>
</dbReference>
<reference evidence="5 6" key="2">
    <citation type="submission" date="2018-11" db="EMBL/GenBank/DDBJ databases">
        <authorList>
            <consortium name="Pathogen Informatics"/>
        </authorList>
    </citation>
    <scope>NUCLEOTIDE SEQUENCE [LARGE SCALE GENOMIC DNA]</scope>
</reference>
<dbReference type="PANTHER" id="PTHR43918">
    <property type="entry name" value="ACETYLCHOLINESTERASE"/>
    <property type="match status" value="1"/>
</dbReference>
<dbReference type="GO" id="GO:0003990">
    <property type="term" value="F:acetylcholinesterase activity"/>
    <property type="evidence" value="ECO:0007669"/>
    <property type="project" value="TreeGrafter"/>
</dbReference>
<organism evidence="7">
    <name type="scientific">Anisakis simplex</name>
    <name type="common">Herring worm</name>
    <dbReference type="NCBI Taxonomy" id="6269"/>
    <lineage>
        <taxon>Eukaryota</taxon>
        <taxon>Metazoa</taxon>
        <taxon>Ecdysozoa</taxon>
        <taxon>Nematoda</taxon>
        <taxon>Chromadorea</taxon>
        <taxon>Rhabditida</taxon>
        <taxon>Spirurina</taxon>
        <taxon>Ascaridomorpha</taxon>
        <taxon>Ascaridoidea</taxon>
        <taxon>Anisakidae</taxon>
        <taxon>Anisakis</taxon>
        <taxon>Anisakis simplex complex</taxon>
    </lineage>
</organism>
<name>A0A0M3JL18_ANISI</name>
<reference evidence="7" key="1">
    <citation type="submission" date="2017-02" db="UniProtKB">
        <authorList>
            <consortium name="WormBaseParasite"/>
        </authorList>
    </citation>
    <scope>IDENTIFICATION</scope>
</reference>